<dbReference type="Proteomes" id="UP000515159">
    <property type="component" value="Chromosome 5"/>
</dbReference>
<dbReference type="KEGG" id="gsh:117360755"/>
<gene>
    <name evidence="9" type="primary">LOC117360755</name>
</gene>
<feature type="compositionally biased region" description="Low complexity" evidence="6">
    <location>
        <begin position="1"/>
        <end position="25"/>
    </location>
</feature>
<evidence type="ECO:0000259" key="7">
    <source>
        <dbReference type="PROSITE" id="PS51842"/>
    </source>
</evidence>
<dbReference type="FunFam" id="1.20.5.500:FF:000001">
    <property type="entry name" value="Type II keratin 23"/>
    <property type="match status" value="1"/>
</dbReference>
<protein>
    <submittedName>
        <fullName evidence="9">Keratin, type II cytoskeletal 8-like isoform X1</fullName>
    </submittedName>
</protein>
<comment type="similarity">
    <text evidence="3 4">Belongs to the intermediate filament family.</text>
</comment>
<dbReference type="PRINTS" id="PR01276">
    <property type="entry name" value="TYPE2KERATIN"/>
</dbReference>
<keyword evidence="8" id="KW-1185">Reference proteome</keyword>
<evidence type="ECO:0000256" key="5">
    <source>
        <dbReference type="SAM" id="Coils"/>
    </source>
</evidence>
<dbReference type="InParanoid" id="A0A6P8RDX6"/>
<evidence type="ECO:0000256" key="2">
    <source>
        <dbReference type="ARBA" id="ARBA00023054"/>
    </source>
</evidence>
<evidence type="ECO:0000256" key="3">
    <source>
        <dbReference type="ARBA" id="ARBA00061646"/>
    </source>
</evidence>
<dbReference type="Gene3D" id="1.20.5.170">
    <property type="match status" value="1"/>
</dbReference>
<sequence>MSYSRYGSSRGFSSRSQGSVPSRSSAYPSPATFQPALRSSSSYVLSKVPFLLSSLPSLEIDPTIQQLRTQEKEQIKGLNDQFVNFIDKVRDLEQQNKVLETRLQLLKGRDTYKCNMSQIMTASSNNLKQQIDGLLHEKQRLQAELANKEAVLEDLKIRYEDEINQRNQLENDFVLTKKDLDDAYLHKVDIESKLGSVTDEMEYLKRLFEEEIQELQSQIHNALVTVEMDNNRDLEMKNIMEGVKAKYQAMLDKSRQEADQWYKSKFDDIEKQAKRHNEELKNVKNEITEINRLIQRINGDIEGLKNQRANLENAIALAEEQGEQAVENAKKNIQELEEALKRAKQDMAHKVRDYQELMNTKLALDIEIATYRKLLEGEENRMCFQIPNLQLSAINNLAGLMHYDLEPRTTSTAVNSASTKPTISKKPVLIKTIETMDGMRLSEASHFFEK</sequence>
<dbReference type="OrthoDB" id="2441647at2759"/>
<dbReference type="GO" id="GO:0045095">
    <property type="term" value="C:keratin filament"/>
    <property type="evidence" value="ECO:0007669"/>
    <property type="project" value="InterPro"/>
</dbReference>
<accession>A0A6P8RDX6</accession>
<dbReference type="SUPFAM" id="SSF64593">
    <property type="entry name" value="Intermediate filament protein, coiled coil region"/>
    <property type="match status" value="2"/>
</dbReference>
<reference evidence="9" key="1">
    <citation type="submission" date="2025-08" db="UniProtKB">
        <authorList>
            <consortium name="RefSeq"/>
        </authorList>
    </citation>
    <scope>IDENTIFICATION</scope>
</reference>
<evidence type="ECO:0000256" key="1">
    <source>
        <dbReference type="ARBA" id="ARBA00022754"/>
    </source>
</evidence>
<evidence type="ECO:0000256" key="4">
    <source>
        <dbReference type="RuleBase" id="RU000685"/>
    </source>
</evidence>
<dbReference type="GO" id="GO:0045109">
    <property type="term" value="P:intermediate filament organization"/>
    <property type="evidence" value="ECO:0007669"/>
    <property type="project" value="TreeGrafter"/>
</dbReference>
<dbReference type="GO" id="GO:0031424">
    <property type="term" value="P:keratinization"/>
    <property type="evidence" value="ECO:0007669"/>
    <property type="project" value="TreeGrafter"/>
</dbReference>
<keyword evidence="2 5" id="KW-0175">Coiled coil</keyword>
<feature type="coiled-coil region" evidence="5">
    <location>
        <begin position="266"/>
        <end position="360"/>
    </location>
</feature>
<dbReference type="GO" id="GO:0005615">
    <property type="term" value="C:extracellular space"/>
    <property type="evidence" value="ECO:0007669"/>
    <property type="project" value="TreeGrafter"/>
</dbReference>
<feature type="coiled-coil region" evidence="5">
    <location>
        <begin position="75"/>
        <end position="172"/>
    </location>
</feature>
<dbReference type="PANTHER" id="PTHR45616:SF70">
    <property type="entry name" value="IF ROD DOMAIN-CONTAINING PROTEIN"/>
    <property type="match status" value="1"/>
</dbReference>
<dbReference type="InterPro" id="IPR039008">
    <property type="entry name" value="IF_rod_dom"/>
</dbReference>
<dbReference type="SMART" id="SM01391">
    <property type="entry name" value="Filament"/>
    <property type="match status" value="1"/>
</dbReference>
<name>A0A6P8RDX6_GEOSA</name>
<dbReference type="FunFam" id="1.20.5.170:FF:000004">
    <property type="entry name" value="Keratin, type II cytoskeletal 5"/>
    <property type="match status" value="1"/>
</dbReference>
<dbReference type="RefSeq" id="XP_033800953.1">
    <property type="nucleotide sequence ID" value="XM_033945062.1"/>
</dbReference>
<dbReference type="FunFam" id="1.20.5.1160:FF:000001">
    <property type="entry name" value="Keratin type II"/>
    <property type="match status" value="1"/>
</dbReference>
<dbReference type="AlphaFoldDB" id="A0A6P8RDX6"/>
<evidence type="ECO:0000313" key="8">
    <source>
        <dbReference type="Proteomes" id="UP000515159"/>
    </source>
</evidence>
<dbReference type="GO" id="GO:0030280">
    <property type="term" value="F:structural constituent of skin epidermis"/>
    <property type="evidence" value="ECO:0007669"/>
    <property type="project" value="TreeGrafter"/>
</dbReference>
<dbReference type="InterPro" id="IPR003054">
    <property type="entry name" value="Keratin_II"/>
</dbReference>
<dbReference type="PANTHER" id="PTHR45616">
    <property type="entry name" value="GATA-TYPE DOMAIN-CONTAINING PROTEIN"/>
    <property type="match status" value="1"/>
</dbReference>
<evidence type="ECO:0000313" key="9">
    <source>
        <dbReference type="RefSeq" id="XP_033800953.1"/>
    </source>
</evidence>
<dbReference type="PROSITE" id="PS00226">
    <property type="entry name" value="IF_ROD_1"/>
    <property type="match status" value="1"/>
</dbReference>
<feature type="domain" description="IF rod" evidence="7">
    <location>
        <begin position="71"/>
        <end position="382"/>
    </location>
</feature>
<dbReference type="Gene3D" id="1.20.5.1160">
    <property type="entry name" value="Vasodilator-stimulated phosphoprotein"/>
    <property type="match status" value="1"/>
</dbReference>
<dbReference type="InterPro" id="IPR018039">
    <property type="entry name" value="IF_conserved"/>
</dbReference>
<proteinExistence type="inferred from homology"/>
<dbReference type="PROSITE" id="PS51842">
    <property type="entry name" value="IF_ROD_2"/>
    <property type="match status" value="1"/>
</dbReference>
<keyword evidence="1 4" id="KW-0403">Intermediate filament</keyword>
<dbReference type="Gene3D" id="1.20.5.500">
    <property type="entry name" value="Single helix bin"/>
    <property type="match status" value="1"/>
</dbReference>
<dbReference type="GeneID" id="117360755"/>
<feature type="region of interest" description="Disordered" evidence="6">
    <location>
        <begin position="1"/>
        <end position="31"/>
    </location>
</feature>
<feature type="coiled-coil region" evidence="5">
    <location>
        <begin position="198"/>
        <end position="225"/>
    </location>
</feature>
<dbReference type="Pfam" id="PF00038">
    <property type="entry name" value="Filament"/>
    <property type="match status" value="1"/>
</dbReference>
<evidence type="ECO:0000256" key="6">
    <source>
        <dbReference type="SAM" id="MobiDB-lite"/>
    </source>
</evidence>
<organism evidence="8 9">
    <name type="scientific">Geotrypetes seraphini</name>
    <name type="common">Gaboon caecilian</name>
    <name type="synonym">Caecilia seraphini</name>
    <dbReference type="NCBI Taxonomy" id="260995"/>
    <lineage>
        <taxon>Eukaryota</taxon>
        <taxon>Metazoa</taxon>
        <taxon>Chordata</taxon>
        <taxon>Craniata</taxon>
        <taxon>Vertebrata</taxon>
        <taxon>Euteleostomi</taxon>
        <taxon>Amphibia</taxon>
        <taxon>Gymnophiona</taxon>
        <taxon>Geotrypetes</taxon>
    </lineage>
</organism>